<evidence type="ECO:0000256" key="1">
    <source>
        <dbReference type="ARBA" id="ARBA00008857"/>
    </source>
</evidence>
<keyword evidence="2" id="KW-0229">DNA integration</keyword>
<dbReference type="Proteomes" id="UP000295484">
    <property type="component" value="Unassembled WGS sequence"/>
</dbReference>
<name>A0A4R8G750_9RHOB</name>
<evidence type="ECO:0000256" key="3">
    <source>
        <dbReference type="ARBA" id="ARBA00023172"/>
    </source>
</evidence>
<proteinExistence type="inferred from homology"/>
<dbReference type="GO" id="GO:0006310">
    <property type="term" value="P:DNA recombination"/>
    <property type="evidence" value="ECO:0007669"/>
    <property type="project" value="UniProtKB-KW"/>
</dbReference>
<evidence type="ECO:0000259" key="4">
    <source>
        <dbReference type="PROSITE" id="PS51898"/>
    </source>
</evidence>
<sequence>MSASGRTRRELPGRRGRPEAANGMVKAVGQLFKFAVRYEFCDRNPAAEVEYLHPKNADGFHSWSLEEIAAYEARHPVGTMARLALALALYTGQRRSDLVQLGKQHVRDGWLIFTQHKNRNRNPVRQEIPIIPDLQRIIDASPVGDLTFLVTTFGQPFTSNGFGNRFRKWCDEASLPQCSVHGLRKAAAARLAELGCTEFEIMAITGHRTSKEVTRYTRAASQKARAESALKRMSREQK</sequence>
<dbReference type="InterPro" id="IPR002104">
    <property type="entry name" value="Integrase_catalytic"/>
</dbReference>
<dbReference type="PROSITE" id="PS51898">
    <property type="entry name" value="TYR_RECOMBINASE"/>
    <property type="match status" value="1"/>
</dbReference>
<reference evidence="5 6" key="1">
    <citation type="submission" date="2019-03" db="EMBL/GenBank/DDBJ databases">
        <title>Genomic Encyclopedia of Type Strains, Phase IV (KMG-IV): sequencing the most valuable type-strain genomes for metagenomic binning, comparative biology and taxonomic classification.</title>
        <authorList>
            <person name="Goeker M."/>
        </authorList>
    </citation>
    <scope>NUCLEOTIDE SEQUENCE [LARGE SCALE GENOMIC DNA]</scope>
    <source>
        <strain evidence="5 6">JA181</strain>
    </source>
</reference>
<dbReference type="GO" id="GO:0015074">
    <property type="term" value="P:DNA integration"/>
    <property type="evidence" value="ECO:0007669"/>
    <property type="project" value="UniProtKB-KW"/>
</dbReference>
<dbReference type="SUPFAM" id="SSF56349">
    <property type="entry name" value="DNA breaking-rejoining enzymes"/>
    <property type="match status" value="1"/>
</dbReference>
<evidence type="ECO:0000256" key="2">
    <source>
        <dbReference type="ARBA" id="ARBA00022908"/>
    </source>
</evidence>
<protein>
    <submittedName>
        <fullName evidence="5">Site-specific recombinase XerD</fullName>
    </submittedName>
</protein>
<comment type="caution">
    <text evidence="5">The sequence shown here is derived from an EMBL/GenBank/DDBJ whole genome shotgun (WGS) entry which is preliminary data.</text>
</comment>
<gene>
    <name evidence="5" type="ORF">EV657_104209</name>
</gene>
<organism evidence="5 6">
    <name type="scientific">Rhodovulum visakhapatnamense</name>
    <dbReference type="NCBI Taxonomy" id="364297"/>
    <lineage>
        <taxon>Bacteria</taxon>
        <taxon>Pseudomonadati</taxon>
        <taxon>Pseudomonadota</taxon>
        <taxon>Alphaproteobacteria</taxon>
        <taxon>Rhodobacterales</taxon>
        <taxon>Paracoccaceae</taxon>
        <taxon>Rhodovulum</taxon>
    </lineage>
</organism>
<evidence type="ECO:0000313" key="6">
    <source>
        <dbReference type="Proteomes" id="UP000295484"/>
    </source>
</evidence>
<dbReference type="PANTHER" id="PTHR30629">
    <property type="entry name" value="PROPHAGE INTEGRASE"/>
    <property type="match status" value="1"/>
</dbReference>
<dbReference type="InterPro" id="IPR013762">
    <property type="entry name" value="Integrase-like_cat_sf"/>
</dbReference>
<dbReference type="AlphaFoldDB" id="A0A4R8G750"/>
<comment type="similarity">
    <text evidence="1">Belongs to the 'phage' integrase family.</text>
</comment>
<dbReference type="InterPro" id="IPR050808">
    <property type="entry name" value="Phage_Integrase"/>
</dbReference>
<keyword evidence="3" id="KW-0233">DNA recombination</keyword>
<dbReference type="InterPro" id="IPR011010">
    <property type="entry name" value="DNA_brk_join_enz"/>
</dbReference>
<dbReference type="EMBL" id="SOEB01000004">
    <property type="protein sequence ID" value="TDX32012.1"/>
    <property type="molecule type" value="Genomic_DNA"/>
</dbReference>
<dbReference type="Gene3D" id="1.10.443.10">
    <property type="entry name" value="Intergrase catalytic core"/>
    <property type="match status" value="1"/>
</dbReference>
<feature type="domain" description="Tyr recombinase" evidence="4">
    <location>
        <begin position="52"/>
        <end position="229"/>
    </location>
</feature>
<dbReference type="GO" id="GO:0003677">
    <property type="term" value="F:DNA binding"/>
    <property type="evidence" value="ECO:0007669"/>
    <property type="project" value="InterPro"/>
</dbReference>
<dbReference type="PANTHER" id="PTHR30629:SF2">
    <property type="entry name" value="PROPHAGE INTEGRASE INTS-RELATED"/>
    <property type="match status" value="1"/>
</dbReference>
<accession>A0A4R8G750</accession>
<dbReference type="Pfam" id="PF00589">
    <property type="entry name" value="Phage_integrase"/>
    <property type="match status" value="1"/>
</dbReference>
<evidence type="ECO:0000313" key="5">
    <source>
        <dbReference type="EMBL" id="TDX32012.1"/>
    </source>
</evidence>